<gene>
    <name evidence="1" type="ORF">LAB08_R23680</name>
</gene>
<evidence type="ECO:0000313" key="2">
    <source>
        <dbReference type="Proteomes" id="UP000218595"/>
    </source>
</evidence>
<organism evidence="1 2">
    <name type="scientific">Pseudomonas izuensis</name>
    <dbReference type="NCBI Taxonomy" id="2684212"/>
    <lineage>
        <taxon>Bacteria</taxon>
        <taxon>Pseudomonadati</taxon>
        <taxon>Pseudomonadota</taxon>
        <taxon>Gammaproteobacteria</taxon>
        <taxon>Pseudomonadales</taxon>
        <taxon>Pseudomonadaceae</taxon>
        <taxon>Pseudomonas</taxon>
    </lineage>
</organism>
<protein>
    <submittedName>
        <fullName evidence="1">Uncharacterized protein</fullName>
    </submittedName>
</protein>
<dbReference type="Proteomes" id="UP000218595">
    <property type="component" value="Chromosome"/>
</dbReference>
<accession>A0ABM7RS57</accession>
<dbReference type="EMBL" id="AP017423">
    <property type="protein sequence ID" value="BCX67731.1"/>
    <property type="molecule type" value="Genomic_DNA"/>
</dbReference>
<proteinExistence type="predicted"/>
<reference evidence="1 2" key="1">
    <citation type="submission" date="2016-04" db="EMBL/GenBank/DDBJ databases">
        <title>Complete genome sequence of Pseudomonas sp. LAB-08 isolated from TCE contaminated aquifer soil.</title>
        <authorList>
            <person name="Dohra H."/>
            <person name="Suzuki K."/>
            <person name="Fatma A."/>
            <person name="Inuzuka Y."/>
            <person name="Honjo M."/>
            <person name="Tashiro Y."/>
            <person name="Futamata H."/>
        </authorList>
    </citation>
    <scope>NUCLEOTIDE SEQUENCE [LARGE SCALE GENOMIC DNA]</scope>
    <source>
        <strain evidence="1 2">LAB-08</strain>
    </source>
</reference>
<dbReference type="RefSeq" id="WP_157755720.1">
    <property type="nucleotide sequence ID" value="NZ_AP017423.2"/>
</dbReference>
<sequence>MPITNYRTPISGFNTLNANSQPHIARLTNSKNSGEYISADAILAGSDSSIIHMTQPTAKNLEPVNLSLENKRLHGKHDAFSPYMLHLIDDPALLTFAESVLYAAENRTLAALNLDNPNETRHRTTRRLAQKNITDFYNNGPNSIIFQNNHSSAMTLNGSPFLEQTPTKPYFPHQKIITPDFTAYRSNPEVPRPNLFDCGLRDDSRVFFNSFPIVQLAQHNSDIYLKESTSRPENKTPNKTRYFSEMMDYLIQKGSSGDFIVQNALETSSDKKMAHFVFIPENIPLPLFFRATQHDSHFNGDLVDWYLPTIRRSINLQNVDWRAETEQLQSQCATLLDNHHISTTPLFRKLNHDLIEIFLIFKKDCSDEWNLTPSDIKNAPGWLEASGTFIADSDKAQAFSTLGADNYYASYCVTGEKMDSILNTFTR</sequence>
<name>A0ABM7RS57_9PSED</name>
<keyword evidence="2" id="KW-1185">Reference proteome</keyword>
<evidence type="ECO:0000313" key="1">
    <source>
        <dbReference type="EMBL" id="BCX67731.1"/>
    </source>
</evidence>